<protein>
    <submittedName>
        <fullName evidence="2">Uncharacterized protein</fullName>
    </submittedName>
</protein>
<dbReference type="Proteomes" id="UP000239156">
    <property type="component" value="Unassembled WGS sequence"/>
</dbReference>
<feature type="compositionally biased region" description="Polar residues" evidence="1">
    <location>
        <begin position="724"/>
        <end position="736"/>
    </location>
</feature>
<dbReference type="InterPro" id="IPR044202">
    <property type="entry name" value="LETM1/MDM38-like"/>
</dbReference>
<keyword evidence="3" id="KW-1185">Reference proteome</keyword>
<dbReference type="EMBL" id="PKSL01000042">
    <property type="protein sequence ID" value="POW10986.1"/>
    <property type="molecule type" value="Genomic_DNA"/>
</dbReference>
<feature type="region of interest" description="Disordered" evidence="1">
    <location>
        <begin position="804"/>
        <end position="905"/>
    </location>
</feature>
<dbReference type="VEuPathDB" id="FungiDB:PSHT_10629"/>
<reference evidence="2" key="1">
    <citation type="submission" date="2017-12" db="EMBL/GenBank/DDBJ databases">
        <title>Gene loss provides genomic basis for host adaptation in cereal stripe rust fungi.</title>
        <authorList>
            <person name="Xia C."/>
        </authorList>
    </citation>
    <scope>NUCLEOTIDE SEQUENCE [LARGE SCALE GENOMIC DNA]</scope>
    <source>
        <strain evidence="2">93-210</strain>
    </source>
</reference>
<dbReference type="PANTHER" id="PTHR14009">
    <property type="entry name" value="LEUCINE ZIPPER-EF-HAND CONTAINING TRANSMEMBRANE PROTEIN"/>
    <property type="match status" value="1"/>
</dbReference>
<dbReference type="PANTHER" id="PTHR14009:SF1">
    <property type="entry name" value="MITOCHONDRIAL PROTON_CALCIUM EXCHANGER PROTEIN"/>
    <property type="match status" value="1"/>
</dbReference>
<sequence length="1485" mass="171242">MPGLVVKYSHAGRTISSSTPDATAKPMGRAQGTPYQENLIDLTQGSDEAINFASSRPAKRSRHKASYESEGMSFKEVYIDLKETQVRFKSIEPTLLAWLYSSKLSLNHSLYREIIVDQEANVSIFIKYLALYMYPLMNRNQPTGVSVEELSSRESSNNLKEFAHLLWCINSEFIAAFKPKYDDYINEQLSVHQWILSLLKKVGKAKIASMPTQETEEGLTGLLRIALDSRYSLASHKVYYKLLNALSNGAVCPSQIMMTGVVINVLAYYYKSTNLKKWEALFTEDNDFVDALQKIKSWNPHRYYAAKVTKIIEQEDQRAVFPWENDSHAGSIIFTRDQRTPFFGPKGGFRTGGRIRAVKQSPEHYIAMMTDFQPTDKWLRQEAPDKLWALLSTFESFYDNFIEGPECIPQVADMTQRLEIWRSKTAGNLSDLLLSRGHAGIPQVKFRINIRRMLELIWKMNSRLIESFGYETHGDFYVTQQKELQQELFGLIALSDIPESKELYLQTPKIKNRSYVQQKIIEALNSEESRDIYRVNKRGHRVSRKGIMVTKASVEVMLTYYYKRNASKWLQVFQDEESFVLNLAQIAVRLLRKDAFVDFKAANYQPTRQLDLLPWGNHLIQLNEQNSIIRKTFHSRASQNIYEKIILDVYSYFGLDMSDWSDSHCRLPNQERHLREGLEVPSTDLGLTAWEQKGSDNGPVEPEPIRESQTIDFLSSWGKRSHEQSNSQKRPLSQNRDISETEEELNTYLLKGKKSKALIQSMRADDFIRKHHSEFLNIQNPDRVFQNPALSFRTEPVPVIAGASTENKDALPSSHLKKPESSHFERPKSSLKRPIVLHLSEETVRTRERPQGNRPRAFDQGNLIDLTEDSDKEVDAENPRLAKKRRHEGDHESEGSAINTGGNDMNEDQVHLKDIEPTLLAWLYSSRIGLTDSIYQEMMVDQEATISSFIKSLALHMYQLENQNQQAALSFEGLSSRQSSNNLKEFARLLWSFNSIFISKLKPDRGAYIQEQRAVHRWILNHLKQFGKATGTSMINQRTEGESLTDLLGRALTSKYSQPSHLVFYQRHIALPNVVVCPSQMMLAEAVVNVLASYYKSTNLKKWNYVFPRDKAFLDVIKRAGNPYVRVSRATKATAATRNTIRFALLPWKDDITPRPKRATSFKISSIMSGRGDISTDGRVAPVNIGRSLEMHNAMMTDFTPRDTWLVQEHPDKVWALISAVEDYDEKSIVGSSRPPDQSETVKKLKIWRFSKGDNVHPLEHAPSFQDNFGLNVQRMLDLIWKINSRLIESFGYEANTEIFLDQQRELQMEFVALLTLTDGPESKQLYSQTPDMKNGAYIQQKIMEALDCDDTHVVYKMKKRRHYTNMKDIVITKAAVEVLSTYYWRRNPSKWLQVFQEEERFVLTLAQISTKLIKKVSILDVRVRQLELLPWKNDFIQLEKHNLIIKKAFLYPYSQNMFTKIKKFKPKKKKGNFVIDDSQGRIAF</sequence>
<comment type="caution">
    <text evidence="2">The sequence shown here is derived from an EMBL/GenBank/DDBJ whole genome shotgun (WGS) entry which is preliminary data.</text>
</comment>
<feature type="compositionally biased region" description="Basic and acidic residues" evidence="1">
    <location>
        <begin position="839"/>
        <end position="851"/>
    </location>
</feature>
<organism evidence="2 3">
    <name type="scientific">Puccinia striiformis</name>
    <dbReference type="NCBI Taxonomy" id="27350"/>
    <lineage>
        <taxon>Eukaryota</taxon>
        <taxon>Fungi</taxon>
        <taxon>Dikarya</taxon>
        <taxon>Basidiomycota</taxon>
        <taxon>Pucciniomycotina</taxon>
        <taxon>Pucciniomycetes</taxon>
        <taxon>Pucciniales</taxon>
        <taxon>Pucciniaceae</taxon>
        <taxon>Puccinia</taxon>
    </lineage>
</organism>
<dbReference type="GO" id="GO:0030003">
    <property type="term" value="P:intracellular monoatomic cation homeostasis"/>
    <property type="evidence" value="ECO:0007669"/>
    <property type="project" value="TreeGrafter"/>
</dbReference>
<feature type="compositionally biased region" description="Basic and acidic residues" evidence="1">
    <location>
        <begin position="817"/>
        <end position="828"/>
    </location>
</feature>
<dbReference type="GO" id="GO:0005743">
    <property type="term" value="C:mitochondrial inner membrane"/>
    <property type="evidence" value="ECO:0007669"/>
    <property type="project" value="InterPro"/>
</dbReference>
<proteinExistence type="predicted"/>
<name>A0A2S4VN85_9BASI</name>
<evidence type="ECO:0000256" key="1">
    <source>
        <dbReference type="SAM" id="MobiDB-lite"/>
    </source>
</evidence>
<accession>A0A2S4VN85</accession>
<evidence type="ECO:0000313" key="3">
    <source>
        <dbReference type="Proteomes" id="UP000239156"/>
    </source>
</evidence>
<dbReference type="VEuPathDB" id="FungiDB:PSTT_05714"/>
<gene>
    <name evidence="2" type="ORF">PSTT_05714</name>
</gene>
<evidence type="ECO:0000313" key="2">
    <source>
        <dbReference type="EMBL" id="POW10986.1"/>
    </source>
</evidence>
<feature type="region of interest" description="Disordered" evidence="1">
    <location>
        <begin position="716"/>
        <end position="739"/>
    </location>
</feature>